<dbReference type="WBParaSite" id="ACRNAN_scaffold811.g29338.t1">
    <property type="protein sequence ID" value="ACRNAN_scaffold811.g29338.t1"/>
    <property type="gene ID" value="ACRNAN_scaffold811.g29338"/>
</dbReference>
<name>A0A914EG91_9BILA</name>
<dbReference type="AlphaFoldDB" id="A0A914EG91"/>
<organism evidence="1 2">
    <name type="scientific">Acrobeloides nanus</name>
    <dbReference type="NCBI Taxonomy" id="290746"/>
    <lineage>
        <taxon>Eukaryota</taxon>
        <taxon>Metazoa</taxon>
        <taxon>Ecdysozoa</taxon>
        <taxon>Nematoda</taxon>
        <taxon>Chromadorea</taxon>
        <taxon>Rhabditida</taxon>
        <taxon>Tylenchina</taxon>
        <taxon>Cephalobomorpha</taxon>
        <taxon>Cephaloboidea</taxon>
        <taxon>Cephalobidae</taxon>
        <taxon>Acrobeloides</taxon>
    </lineage>
</organism>
<evidence type="ECO:0000313" key="2">
    <source>
        <dbReference type="WBParaSite" id="ACRNAN_scaffold811.g29338.t1"/>
    </source>
</evidence>
<proteinExistence type="predicted"/>
<protein>
    <submittedName>
        <fullName evidence="2">Uncharacterized protein</fullName>
    </submittedName>
</protein>
<sequence>MPHLKTPRENFDWRNVDFIWLNSPHYIKNDGHANKAINMPDHVDLINIHWIQKFQWPYRNQDVPHSQVVYYHQRTHWIAYTGAETNNTESITYQKYLKSLFNEDAIKRILNNYQDVMSKIEQAIGRKPYPFYENFKVVGECIKNWRFNGECSPYVLCYQKLWNVTEWVYANPSNFEANDLKTL</sequence>
<evidence type="ECO:0000313" key="1">
    <source>
        <dbReference type="Proteomes" id="UP000887540"/>
    </source>
</evidence>
<reference evidence="2" key="1">
    <citation type="submission" date="2022-11" db="UniProtKB">
        <authorList>
            <consortium name="WormBaseParasite"/>
        </authorList>
    </citation>
    <scope>IDENTIFICATION</scope>
</reference>
<accession>A0A914EG91</accession>
<keyword evidence="1" id="KW-1185">Reference proteome</keyword>
<dbReference type="Proteomes" id="UP000887540">
    <property type="component" value="Unplaced"/>
</dbReference>